<keyword evidence="6" id="KW-0808">Transferase</keyword>
<sequence length="275" mass="30476">MSVTWSGAKKGDSVLDLCCGSGDLTFFLSHYVGLHGQNPPSVPTLATVKFSSWLRRSSFLIDWHNFGHTLLGLSHGRSHIIVKIYHWFEKFFGRMADGSLCVTQAMQHELAQKWGIKATVLYDQPPEFFHPVSIAEKHELFCRLGNNICHLNNIRDCVSFGVEGLKGCTSVHVMDRLSQSMFTGQVGNDFFLKPNRPVLMIPPNQVHADLRKCFQANVSAEVAESIRIMYGGFVSSANCKELAAKPDVNGFLVSGPSLKPEFIDIIKSATVKSST</sequence>
<evidence type="ECO:0000256" key="10">
    <source>
        <dbReference type="ARBA" id="ARBA00023136"/>
    </source>
</evidence>
<reference evidence="14" key="1">
    <citation type="submission" date="2025-08" db="UniProtKB">
        <authorList>
            <consortium name="RefSeq"/>
        </authorList>
    </citation>
    <scope>IDENTIFICATION</scope>
</reference>
<dbReference type="AlphaFoldDB" id="A0AB40B851"/>
<dbReference type="RefSeq" id="XP_039123480.1">
    <property type="nucleotide sequence ID" value="XM_039267546.1"/>
</dbReference>
<evidence type="ECO:0000256" key="12">
    <source>
        <dbReference type="ARBA" id="ARBA00024331"/>
    </source>
</evidence>
<dbReference type="SUPFAM" id="SSF53335">
    <property type="entry name" value="S-adenosyl-L-methionine-dependent methyltransferases"/>
    <property type="match status" value="1"/>
</dbReference>
<dbReference type="Proteomes" id="UP001515500">
    <property type="component" value="Chromosome 5"/>
</dbReference>
<dbReference type="PROSITE" id="PS51440">
    <property type="entry name" value="TIM_2"/>
    <property type="match status" value="1"/>
</dbReference>
<dbReference type="PANTHER" id="PTHR13036:SF0">
    <property type="entry name" value="CHITOBIOSYLDIPHOSPHODOLICHOL BETA-MANNOSYLTRANSFERASE"/>
    <property type="match status" value="1"/>
</dbReference>
<gene>
    <name evidence="14" type="primary">LOC120260106</name>
</gene>
<evidence type="ECO:0000256" key="9">
    <source>
        <dbReference type="ARBA" id="ARBA00022989"/>
    </source>
</evidence>
<evidence type="ECO:0000256" key="3">
    <source>
        <dbReference type="ARBA" id="ARBA00007422"/>
    </source>
</evidence>
<evidence type="ECO:0000256" key="7">
    <source>
        <dbReference type="ARBA" id="ARBA00022692"/>
    </source>
</evidence>
<keyword evidence="5" id="KW-0328">Glycosyltransferase</keyword>
<proteinExistence type="inferred from homology"/>
<keyword evidence="10" id="KW-0472">Membrane</keyword>
<comment type="pathway">
    <text evidence="12">Carbohydrate biosynthesis.</text>
</comment>
<dbReference type="InterPro" id="IPR013785">
    <property type="entry name" value="Aldolase_TIM"/>
</dbReference>
<evidence type="ECO:0000256" key="2">
    <source>
        <dbReference type="ARBA" id="ARBA00004922"/>
    </source>
</evidence>
<dbReference type="SUPFAM" id="SSF51351">
    <property type="entry name" value="Triosephosphate isomerase (TIM)"/>
    <property type="match status" value="1"/>
</dbReference>
<dbReference type="GeneID" id="120260106"/>
<dbReference type="InterPro" id="IPR029063">
    <property type="entry name" value="SAM-dependent_MTases_sf"/>
</dbReference>
<dbReference type="InterPro" id="IPR000652">
    <property type="entry name" value="Triosephosphate_isomerase"/>
</dbReference>
<keyword evidence="9" id="KW-1133">Transmembrane helix</keyword>
<comment type="similarity">
    <text evidence="3">Belongs to the triosephosphate isomerase family.</text>
</comment>
<dbReference type="InterPro" id="IPR035990">
    <property type="entry name" value="TIM_sf"/>
</dbReference>
<comment type="subunit">
    <text evidence="4">Homodimer.</text>
</comment>
<keyword evidence="11" id="KW-0413">Isomerase</keyword>
<keyword evidence="8" id="KW-0256">Endoplasmic reticulum</keyword>
<organism evidence="13 14">
    <name type="scientific">Dioscorea cayennensis subsp. rotundata</name>
    <name type="common">White Guinea yam</name>
    <name type="synonym">Dioscorea rotundata</name>
    <dbReference type="NCBI Taxonomy" id="55577"/>
    <lineage>
        <taxon>Eukaryota</taxon>
        <taxon>Viridiplantae</taxon>
        <taxon>Streptophyta</taxon>
        <taxon>Embryophyta</taxon>
        <taxon>Tracheophyta</taxon>
        <taxon>Spermatophyta</taxon>
        <taxon>Magnoliopsida</taxon>
        <taxon>Liliopsida</taxon>
        <taxon>Dioscoreales</taxon>
        <taxon>Dioscoreaceae</taxon>
        <taxon>Dioscorea</taxon>
    </lineage>
</organism>
<dbReference type="Gene3D" id="3.20.20.70">
    <property type="entry name" value="Aldolase class I"/>
    <property type="match status" value="1"/>
</dbReference>
<keyword evidence="13" id="KW-1185">Reference proteome</keyword>
<dbReference type="Pfam" id="PF01209">
    <property type="entry name" value="Ubie_methyltran"/>
    <property type="match status" value="1"/>
</dbReference>
<evidence type="ECO:0000256" key="1">
    <source>
        <dbReference type="ARBA" id="ARBA00004389"/>
    </source>
</evidence>
<dbReference type="Pfam" id="PF00121">
    <property type="entry name" value="TIM"/>
    <property type="match status" value="1"/>
</dbReference>
<evidence type="ECO:0000313" key="14">
    <source>
        <dbReference type="RefSeq" id="XP_039123480.1"/>
    </source>
</evidence>
<name>A0AB40B851_DIOCR</name>
<evidence type="ECO:0000256" key="5">
    <source>
        <dbReference type="ARBA" id="ARBA00022676"/>
    </source>
</evidence>
<dbReference type="InterPro" id="IPR026051">
    <property type="entry name" value="ALG1-like"/>
</dbReference>
<evidence type="ECO:0000256" key="4">
    <source>
        <dbReference type="ARBA" id="ARBA00011738"/>
    </source>
</evidence>
<keyword evidence="7" id="KW-0812">Transmembrane</keyword>
<dbReference type="PANTHER" id="PTHR13036">
    <property type="entry name" value="BETA1,4 MANNOSYLTRANSFERASE"/>
    <property type="match status" value="1"/>
</dbReference>
<accession>A0AB40B851</accession>
<evidence type="ECO:0000313" key="13">
    <source>
        <dbReference type="Proteomes" id="UP001515500"/>
    </source>
</evidence>
<evidence type="ECO:0000256" key="11">
    <source>
        <dbReference type="ARBA" id="ARBA00023235"/>
    </source>
</evidence>
<evidence type="ECO:0000256" key="8">
    <source>
        <dbReference type="ARBA" id="ARBA00022824"/>
    </source>
</evidence>
<dbReference type="GO" id="GO:0005789">
    <property type="term" value="C:endoplasmic reticulum membrane"/>
    <property type="evidence" value="ECO:0007669"/>
    <property type="project" value="UniProtKB-SubCell"/>
</dbReference>
<dbReference type="Gene3D" id="3.40.50.150">
    <property type="entry name" value="Vaccinia Virus protein VP39"/>
    <property type="match status" value="1"/>
</dbReference>
<evidence type="ECO:0000256" key="6">
    <source>
        <dbReference type="ARBA" id="ARBA00022679"/>
    </source>
</evidence>
<comment type="pathway">
    <text evidence="2">Protein modification; protein glycosylation.</text>
</comment>
<protein>
    <submittedName>
        <fullName evidence="14">UDP-glycosyltransferase TURAN-like</fullName>
    </submittedName>
</protein>
<dbReference type="GO" id="GO:0000030">
    <property type="term" value="F:mannosyltransferase activity"/>
    <property type="evidence" value="ECO:0007669"/>
    <property type="project" value="InterPro"/>
</dbReference>
<dbReference type="GO" id="GO:0004807">
    <property type="term" value="F:triose-phosphate isomerase activity"/>
    <property type="evidence" value="ECO:0007669"/>
    <property type="project" value="InterPro"/>
</dbReference>
<comment type="subcellular location">
    <subcellularLocation>
        <location evidence="1">Endoplasmic reticulum membrane</location>
        <topology evidence="1">Single-pass membrane protein</topology>
    </subcellularLocation>
</comment>